<dbReference type="EC" id="2.8.3.8" evidence="3"/>
<comment type="similarity">
    <text evidence="1 3">Belongs to the 3-oxoacid CoA-transferase family.</text>
</comment>
<reference evidence="5" key="2">
    <citation type="submission" date="2020-09" db="EMBL/GenBank/DDBJ databases">
        <authorList>
            <person name="Sun Q."/>
            <person name="Sedlacek I."/>
        </authorList>
    </citation>
    <scope>NUCLEOTIDE SEQUENCE</scope>
    <source>
        <strain evidence="5">CCM 7684</strain>
    </source>
</reference>
<dbReference type="SUPFAM" id="SSF100950">
    <property type="entry name" value="NagB/RpiA/CoA transferase-like"/>
    <property type="match status" value="2"/>
</dbReference>
<dbReference type="GO" id="GO:0046952">
    <property type="term" value="P:ketone body catabolic process"/>
    <property type="evidence" value="ECO:0007669"/>
    <property type="project" value="InterPro"/>
</dbReference>
<protein>
    <recommendedName>
        <fullName evidence="3">Acetate CoA-transferase YdiF</fullName>
        <ecNumber evidence="3">2.8.3.8</ecNumber>
    </recommendedName>
</protein>
<evidence type="ECO:0000256" key="2">
    <source>
        <dbReference type="ARBA" id="ARBA00022679"/>
    </source>
</evidence>
<dbReference type="InterPro" id="IPR014388">
    <property type="entry name" value="3-oxoacid_CoA-transferase"/>
</dbReference>
<evidence type="ECO:0000313" key="6">
    <source>
        <dbReference type="Proteomes" id="UP000602745"/>
    </source>
</evidence>
<gene>
    <name evidence="5" type="ORF">GCM10007276_06170</name>
</gene>
<dbReference type="PIRSF" id="PIRSF000858">
    <property type="entry name" value="SCOT-t"/>
    <property type="match status" value="1"/>
</dbReference>
<dbReference type="InterPro" id="IPR037171">
    <property type="entry name" value="NagB/RpiA_transferase-like"/>
</dbReference>
<feature type="active site" description="5-glutamyl coenzyme A thioester intermediate" evidence="4">
    <location>
        <position position="334"/>
    </location>
</feature>
<evidence type="ECO:0000256" key="1">
    <source>
        <dbReference type="ARBA" id="ARBA00007154"/>
    </source>
</evidence>
<dbReference type="PANTHER" id="PTHR43293:SF1">
    <property type="entry name" value="ACETATE COA-TRANSFERASE YDIF"/>
    <property type="match status" value="1"/>
</dbReference>
<evidence type="ECO:0000256" key="4">
    <source>
        <dbReference type="PIRSR" id="PIRSR000858-1"/>
    </source>
</evidence>
<dbReference type="Proteomes" id="UP000602745">
    <property type="component" value="Unassembled WGS sequence"/>
</dbReference>
<accession>A0A8J2VLX9</accession>
<evidence type="ECO:0000256" key="3">
    <source>
        <dbReference type="PIRNR" id="PIRNR000858"/>
    </source>
</evidence>
<dbReference type="PANTHER" id="PTHR43293">
    <property type="entry name" value="ACETATE COA-TRANSFERASE YDIF"/>
    <property type="match status" value="1"/>
</dbReference>
<dbReference type="Pfam" id="PF01144">
    <property type="entry name" value="CoA_trans"/>
    <property type="match status" value="1"/>
</dbReference>
<dbReference type="AlphaFoldDB" id="A0A8J2VLX9"/>
<proteinExistence type="inferred from homology"/>
<comment type="function">
    <text evidence="3">CoA transferase having broad substrate specificity for short-chain acyl-CoA thioesters with the activity decreasing when the length of the carboxylic acid chain exceeds four carbons.</text>
</comment>
<dbReference type="EMBL" id="BMCP01000001">
    <property type="protein sequence ID" value="GGE31759.1"/>
    <property type="molecule type" value="Genomic_DNA"/>
</dbReference>
<reference evidence="5" key="1">
    <citation type="journal article" date="2014" name="Int. J. Syst. Evol. Microbiol.">
        <title>Complete genome sequence of Corynebacterium casei LMG S-19264T (=DSM 44701T), isolated from a smear-ripened cheese.</title>
        <authorList>
            <consortium name="US DOE Joint Genome Institute (JGI-PGF)"/>
            <person name="Walter F."/>
            <person name="Albersmeier A."/>
            <person name="Kalinowski J."/>
            <person name="Ruckert C."/>
        </authorList>
    </citation>
    <scope>NUCLEOTIDE SEQUENCE</scope>
    <source>
        <strain evidence="5">CCM 7684</strain>
    </source>
</reference>
<keyword evidence="2 3" id="KW-0808">Transferase</keyword>
<dbReference type="SMART" id="SM00882">
    <property type="entry name" value="CoA_trans"/>
    <property type="match status" value="1"/>
</dbReference>
<comment type="catalytic activity">
    <reaction evidence="3">
        <text>an acyl-CoA + acetate = a carboxylate + acetyl-CoA</text>
        <dbReference type="Rhea" id="RHEA:13381"/>
        <dbReference type="ChEBI" id="CHEBI:29067"/>
        <dbReference type="ChEBI" id="CHEBI:30089"/>
        <dbReference type="ChEBI" id="CHEBI:57288"/>
        <dbReference type="ChEBI" id="CHEBI:58342"/>
        <dbReference type="EC" id="2.8.3.8"/>
    </reaction>
</comment>
<dbReference type="GO" id="GO:0008775">
    <property type="term" value="F:acetate CoA-transferase activity"/>
    <property type="evidence" value="ECO:0007669"/>
    <property type="project" value="UniProtKB-EC"/>
</dbReference>
<evidence type="ECO:0000313" key="5">
    <source>
        <dbReference type="EMBL" id="GGE31759.1"/>
    </source>
</evidence>
<dbReference type="Gene3D" id="3.40.1080.10">
    <property type="entry name" value="Glutaconate Coenzyme A-transferase"/>
    <property type="match status" value="2"/>
</dbReference>
<comment type="caution">
    <text evidence="5">The sequence shown here is derived from an EMBL/GenBank/DDBJ whole genome shotgun (WGS) entry which is preliminary data.</text>
</comment>
<organism evidence="5 6">
    <name type="scientific">Agaricicola taiwanensis</name>
    <dbReference type="NCBI Taxonomy" id="591372"/>
    <lineage>
        <taxon>Bacteria</taxon>
        <taxon>Pseudomonadati</taxon>
        <taxon>Pseudomonadota</taxon>
        <taxon>Alphaproteobacteria</taxon>
        <taxon>Rhodobacterales</taxon>
        <taxon>Paracoccaceae</taxon>
        <taxon>Agaricicola</taxon>
    </lineage>
</organism>
<keyword evidence="6" id="KW-1185">Reference proteome</keyword>
<dbReference type="RefSeq" id="WP_188408226.1">
    <property type="nucleotide sequence ID" value="NZ_BMCP01000001.1"/>
</dbReference>
<dbReference type="InterPro" id="IPR004165">
    <property type="entry name" value="CoA_trans_fam_I"/>
</dbReference>
<name>A0A8J2VLX9_9RHOB</name>
<sequence length="532" mass="57220">MTKISTAAAAVASISDGATVASVGVIGWITPDAVLKALGERFRQTGAPRNLNFYFPCGTGDAQGIRGMDHVAQEGLMKRIVSGSYINPVDPVTGKRPELMRLIRENLVEAYSWPIGASMHWLREVARRSPGYFTRVGLGTYIDPDLGGGRFTSRAKDDLVQKIEVNGETLLFYPTWPIDVAIVRASTADEHGNLSWEDEALVSSNMGLILAAKASGGRVIAQVRRVVPAGERPASRVGLPGYFVDEVVIDPEMMMATDVAFDPAYFSGTRRPLSALPRPEMSPDKVIARRAAREVRKRELSIFGFGAAADIPLVMAEDGLFDDGGLNDYWFTTEHGSYGGVVMSGWQFSANINPEAIIDGLYQFDAIDGGLCRFAALAFAQYDAAGVVNVSKFGTANPGAGGFIDIAENARRLVFTGTFTTGGLDARCQDGRLDIVRDGKISKFATQAESVTYRVADGVRGRGQTAVVVTERAVFDVRPEGLVLTEIAPGVDVRRDVLDRMDYAPAAILDPLPLMDADLFREAPAAAVTVNA</sequence>